<sequence length="329" mass="35641">MCHSRNLNKPGNTCFQQPNKVSLSPSGKRYPALMPETASRMCDHRRNRHSQLFSPAHDPFSPLCRRFGYGTPSPSQSTRFPGFYRALPSSVFGHPPPARRNASFNHRAPSSIPRPSGASYREDPACSHRPCHLPAHRRDTRQPGPGRNMFPDIIPSIERGPSTLFTSPSLSTREGSQTSCSSPAPPSESLASRSYSHDGMVSPLEPRSRRLETPRYISALRPLSTSPSPGIPGEPPTALPLPTPSPPSCVVLPPGFRLGRQATGPDLRARVGAPEDPHVALGGPHRPRCPSCECVCVSIGNRSRRSGGWTGTSGPTIGGLGPRDQRRLR</sequence>
<dbReference type="AlphaFoldDB" id="A0AAD8V9U3"/>
<feature type="region of interest" description="Disordered" evidence="1">
    <location>
        <begin position="94"/>
        <end position="244"/>
    </location>
</feature>
<reference evidence="2" key="1">
    <citation type="submission" date="2021-06" db="EMBL/GenBank/DDBJ databases">
        <title>Comparative genomics, transcriptomics and evolutionary studies reveal genomic signatures of adaptation to plant cell wall in hemibiotrophic fungi.</title>
        <authorList>
            <consortium name="DOE Joint Genome Institute"/>
            <person name="Baroncelli R."/>
            <person name="Diaz J.F."/>
            <person name="Benocci T."/>
            <person name="Peng M."/>
            <person name="Battaglia E."/>
            <person name="Haridas S."/>
            <person name="Andreopoulos W."/>
            <person name="Labutti K."/>
            <person name="Pangilinan J."/>
            <person name="Floch G.L."/>
            <person name="Makela M.R."/>
            <person name="Henrissat B."/>
            <person name="Grigoriev I.V."/>
            <person name="Crouch J.A."/>
            <person name="De Vries R.P."/>
            <person name="Sukno S.A."/>
            <person name="Thon M.R."/>
        </authorList>
    </citation>
    <scope>NUCLEOTIDE SEQUENCE</scope>
    <source>
        <strain evidence="2">CBS 125086</strain>
    </source>
</reference>
<gene>
    <name evidence="2" type="ORF">LY79DRAFT_542335</name>
</gene>
<dbReference type="EMBL" id="JAHLJV010000009">
    <property type="protein sequence ID" value="KAK1597156.1"/>
    <property type="molecule type" value="Genomic_DNA"/>
</dbReference>
<evidence type="ECO:0000313" key="3">
    <source>
        <dbReference type="Proteomes" id="UP001230504"/>
    </source>
</evidence>
<accession>A0AAD8V9U3</accession>
<dbReference type="RefSeq" id="XP_060417970.1">
    <property type="nucleotide sequence ID" value="XM_060556994.1"/>
</dbReference>
<dbReference type="GeneID" id="85441234"/>
<organism evidence="2 3">
    <name type="scientific">Colletotrichum navitas</name>
    <dbReference type="NCBI Taxonomy" id="681940"/>
    <lineage>
        <taxon>Eukaryota</taxon>
        <taxon>Fungi</taxon>
        <taxon>Dikarya</taxon>
        <taxon>Ascomycota</taxon>
        <taxon>Pezizomycotina</taxon>
        <taxon>Sordariomycetes</taxon>
        <taxon>Hypocreomycetidae</taxon>
        <taxon>Glomerellales</taxon>
        <taxon>Glomerellaceae</taxon>
        <taxon>Colletotrichum</taxon>
        <taxon>Colletotrichum graminicola species complex</taxon>
    </lineage>
</organism>
<comment type="caution">
    <text evidence="2">The sequence shown here is derived from an EMBL/GenBank/DDBJ whole genome shotgun (WGS) entry which is preliminary data.</text>
</comment>
<name>A0AAD8V9U3_9PEZI</name>
<feature type="region of interest" description="Disordered" evidence="1">
    <location>
        <begin position="304"/>
        <end position="329"/>
    </location>
</feature>
<evidence type="ECO:0000313" key="2">
    <source>
        <dbReference type="EMBL" id="KAK1597156.1"/>
    </source>
</evidence>
<feature type="region of interest" description="Disordered" evidence="1">
    <location>
        <begin position="1"/>
        <end position="29"/>
    </location>
</feature>
<feature type="compositionally biased region" description="Gly residues" evidence="1">
    <location>
        <begin position="308"/>
        <end position="321"/>
    </location>
</feature>
<dbReference type="Proteomes" id="UP001230504">
    <property type="component" value="Unassembled WGS sequence"/>
</dbReference>
<feature type="compositionally biased region" description="Polar residues" evidence="1">
    <location>
        <begin position="1"/>
        <end position="25"/>
    </location>
</feature>
<feature type="compositionally biased region" description="Pro residues" evidence="1">
    <location>
        <begin position="229"/>
        <end position="244"/>
    </location>
</feature>
<feature type="compositionally biased region" description="Low complexity" evidence="1">
    <location>
        <begin position="161"/>
        <end position="172"/>
    </location>
</feature>
<protein>
    <submittedName>
        <fullName evidence="2">Uncharacterized protein</fullName>
    </submittedName>
</protein>
<evidence type="ECO:0000256" key="1">
    <source>
        <dbReference type="SAM" id="MobiDB-lite"/>
    </source>
</evidence>
<feature type="compositionally biased region" description="Low complexity" evidence="1">
    <location>
        <begin position="179"/>
        <end position="194"/>
    </location>
</feature>
<proteinExistence type="predicted"/>
<keyword evidence="3" id="KW-1185">Reference proteome</keyword>